<sequence>MESKVYYGEYTLEHWMNLILKKNIILPDYQRLFVWDKEKTEKLIESIRKNEFVPPVTIGSYDKGEERENLILDGQQRLTSIFLSFLGIFPNKEKYKKKISNLIDDNDSEIDIDEFDNILEWSLKKLTEKGNSKEQILSQIKKDNYDEISEISLEFLRSHYLGFCYLVPQVTSGESVDEFYSEQQRYYSSVFRNINIQGETLLPQESRKSLYFLRDGLVDFFEPEFSKSIRINDAQMDFVRYIALISHYKEKVNINKVGYRYARRMEKLYEEFIYFVAYGADSDLFSPLPDYVTAEDYSNKLEEVGKFMEVITNQIVLNSIIDIDLVAFGLLKYTLFESKKLDIDSINNLVLDLKEEIQSFKSDMKHTKNPNALMHLRNRIQSSYEIYSRYIK</sequence>
<dbReference type="InterPro" id="IPR004919">
    <property type="entry name" value="GmrSD_N"/>
</dbReference>
<protein>
    <recommendedName>
        <fullName evidence="1">GmrSD restriction endonucleases N-terminal domain-containing protein</fullName>
    </recommendedName>
</protein>
<dbReference type="EMBL" id="RJPH01000009">
    <property type="protein sequence ID" value="RSJ67515.1"/>
    <property type="molecule type" value="Genomic_DNA"/>
</dbReference>
<dbReference type="Pfam" id="PF03235">
    <property type="entry name" value="GmrSD_N"/>
    <property type="match status" value="1"/>
</dbReference>
<organism evidence="2 3">
    <name type="scientific">Streptococcus oralis subsp. dentisani</name>
    <dbReference type="NCBI Taxonomy" id="1458253"/>
    <lineage>
        <taxon>Bacteria</taxon>
        <taxon>Bacillati</taxon>
        <taxon>Bacillota</taxon>
        <taxon>Bacilli</taxon>
        <taxon>Lactobacillales</taxon>
        <taxon>Streptococcaceae</taxon>
        <taxon>Streptococcus</taxon>
    </lineage>
</organism>
<dbReference type="AlphaFoldDB" id="A0A3R9K919"/>
<evidence type="ECO:0000313" key="3">
    <source>
        <dbReference type="Proteomes" id="UP000278274"/>
    </source>
</evidence>
<evidence type="ECO:0000259" key="1">
    <source>
        <dbReference type="Pfam" id="PF03235"/>
    </source>
</evidence>
<feature type="domain" description="GmrSD restriction endonucleases N-terminal" evidence="1">
    <location>
        <begin position="21"/>
        <end position="212"/>
    </location>
</feature>
<accession>A0A3R9K919</accession>
<comment type="caution">
    <text evidence="2">The sequence shown here is derived from an EMBL/GenBank/DDBJ whole genome shotgun (WGS) entry which is preliminary data.</text>
</comment>
<dbReference type="SUPFAM" id="SSF110849">
    <property type="entry name" value="ParB/Sulfiredoxin"/>
    <property type="match status" value="1"/>
</dbReference>
<dbReference type="RefSeq" id="WP_125416454.1">
    <property type="nucleotide sequence ID" value="NZ_RJPH01000009.1"/>
</dbReference>
<dbReference type="PANTHER" id="PTHR39639:SF1">
    <property type="entry name" value="DUF262 DOMAIN-CONTAINING PROTEIN"/>
    <property type="match status" value="1"/>
</dbReference>
<dbReference type="InterPro" id="IPR036086">
    <property type="entry name" value="ParB/Sulfiredoxin_sf"/>
</dbReference>
<dbReference type="PANTHER" id="PTHR39639">
    <property type="entry name" value="CHROMOSOME 16, WHOLE GENOME SHOTGUN SEQUENCE"/>
    <property type="match status" value="1"/>
</dbReference>
<evidence type="ECO:0000313" key="2">
    <source>
        <dbReference type="EMBL" id="RSJ67515.1"/>
    </source>
</evidence>
<name>A0A3R9K919_STROR</name>
<proteinExistence type="predicted"/>
<dbReference type="Proteomes" id="UP000278274">
    <property type="component" value="Unassembled WGS sequence"/>
</dbReference>
<reference evidence="2 3" key="1">
    <citation type="submission" date="2018-11" db="EMBL/GenBank/DDBJ databases">
        <title>Species Designations Belie Phenotypic and Genotypic Heterogeneity in Oral Streptococci.</title>
        <authorList>
            <person name="Velsko I."/>
        </authorList>
    </citation>
    <scope>NUCLEOTIDE SEQUENCE [LARGE SCALE GENOMIC DNA]</scope>
    <source>
        <strain evidence="2 3">BCA2</strain>
    </source>
</reference>
<gene>
    <name evidence="2" type="ORF">D8805_06865</name>
</gene>